<dbReference type="GO" id="GO:0000293">
    <property type="term" value="F:ferric-chelate reductase activity"/>
    <property type="evidence" value="ECO:0007669"/>
    <property type="project" value="UniProtKB-ARBA"/>
</dbReference>
<dbReference type="InterPro" id="IPR013121">
    <property type="entry name" value="Fe_red_NAD-bd_6"/>
</dbReference>
<dbReference type="EMBL" id="LWDF02000517">
    <property type="protein sequence ID" value="KAE8245330.1"/>
    <property type="molecule type" value="Genomic_DNA"/>
</dbReference>
<dbReference type="SFLD" id="SFLDG01168">
    <property type="entry name" value="Ferric_reductase_subgroup_(FRE"/>
    <property type="match status" value="1"/>
</dbReference>
<evidence type="ECO:0000256" key="3">
    <source>
        <dbReference type="ARBA" id="ARBA00022448"/>
    </source>
</evidence>
<dbReference type="PROSITE" id="PS51384">
    <property type="entry name" value="FAD_FR"/>
    <property type="match status" value="1"/>
</dbReference>
<dbReference type="InterPro" id="IPR051410">
    <property type="entry name" value="Ferric/Cupric_Reductase"/>
</dbReference>
<dbReference type="AlphaFoldDB" id="A0A177TFC1"/>
<keyword evidence="13" id="KW-1185">Reference proteome</keyword>
<evidence type="ECO:0000256" key="1">
    <source>
        <dbReference type="ARBA" id="ARBA00004141"/>
    </source>
</evidence>
<evidence type="ECO:0000256" key="6">
    <source>
        <dbReference type="ARBA" id="ARBA00022989"/>
    </source>
</evidence>
<dbReference type="InterPro" id="IPR013130">
    <property type="entry name" value="Fe3_Rdtase_TM_dom"/>
</dbReference>
<proteinExistence type="inferred from homology"/>
<comment type="subcellular location">
    <subcellularLocation>
        <location evidence="1">Membrane</location>
        <topology evidence="1">Multi-pass membrane protein</topology>
    </subcellularLocation>
</comment>
<dbReference type="GO" id="GO:0006826">
    <property type="term" value="P:iron ion transport"/>
    <property type="evidence" value="ECO:0007669"/>
    <property type="project" value="TreeGrafter"/>
</dbReference>
<dbReference type="SFLD" id="SFLDS00052">
    <property type="entry name" value="Ferric_Reductase_Domain"/>
    <property type="match status" value="1"/>
</dbReference>
<feature type="compositionally biased region" description="Basic and acidic residues" evidence="10">
    <location>
        <begin position="560"/>
        <end position="576"/>
    </location>
</feature>
<evidence type="ECO:0000256" key="8">
    <source>
        <dbReference type="ARBA" id="ARBA00023065"/>
    </source>
</evidence>
<evidence type="ECO:0000256" key="2">
    <source>
        <dbReference type="ARBA" id="ARBA00006278"/>
    </source>
</evidence>
<feature type="transmembrane region" description="Helical" evidence="11">
    <location>
        <begin position="227"/>
        <end position="247"/>
    </location>
</feature>
<dbReference type="CDD" id="cd06186">
    <property type="entry name" value="NOX_Duox_like_FAD_NADP"/>
    <property type="match status" value="1"/>
</dbReference>
<name>A0A177TFC1_9BASI</name>
<feature type="region of interest" description="Disordered" evidence="10">
    <location>
        <begin position="554"/>
        <end position="603"/>
    </location>
</feature>
<dbReference type="InterPro" id="IPR013112">
    <property type="entry name" value="FAD-bd_8"/>
</dbReference>
<keyword evidence="5" id="KW-0249">Electron transport</keyword>
<protein>
    <submittedName>
        <fullName evidence="12">Uncharacterized protein</fullName>
    </submittedName>
</protein>
<keyword evidence="6 11" id="KW-1133">Transmembrane helix</keyword>
<dbReference type="PANTHER" id="PTHR32361">
    <property type="entry name" value="FERRIC/CUPRIC REDUCTASE TRANSMEMBRANE COMPONENT"/>
    <property type="match status" value="1"/>
</dbReference>
<feature type="transmembrane region" description="Helical" evidence="11">
    <location>
        <begin position="181"/>
        <end position="200"/>
    </location>
</feature>
<dbReference type="PANTHER" id="PTHR32361:SF3">
    <property type="entry name" value="REDUCTASE, PUTATIVE (AFU_ORTHOLOGUE AFUA_6G13750)-RELATED"/>
    <property type="match status" value="1"/>
</dbReference>
<comment type="caution">
    <text evidence="12">The sequence shown here is derived from an EMBL/GenBank/DDBJ whole genome shotgun (WGS) entry which is preliminary data.</text>
</comment>
<evidence type="ECO:0000256" key="4">
    <source>
        <dbReference type="ARBA" id="ARBA00022692"/>
    </source>
</evidence>
<dbReference type="Pfam" id="PF08030">
    <property type="entry name" value="NAD_binding_6"/>
    <property type="match status" value="1"/>
</dbReference>
<evidence type="ECO:0000256" key="5">
    <source>
        <dbReference type="ARBA" id="ARBA00022982"/>
    </source>
</evidence>
<feature type="transmembrane region" description="Helical" evidence="11">
    <location>
        <begin position="292"/>
        <end position="312"/>
    </location>
</feature>
<reference evidence="12" key="1">
    <citation type="submission" date="2016-04" db="EMBL/GenBank/DDBJ databases">
        <authorList>
            <person name="Nguyen H.D."/>
            <person name="Samba Siva P."/>
            <person name="Cullis J."/>
            <person name="Levesque C.A."/>
            <person name="Hambleton S."/>
        </authorList>
    </citation>
    <scope>NUCLEOTIDE SEQUENCE</scope>
    <source>
        <strain evidence="12">DAOMC 236416</strain>
    </source>
</reference>
<dbReference type="Proteomes" id="UP000077521">
    <property type="component" value="Unassembled WGS sequence"/>
</dbReference>
<dbReference type="GO" id="GO:0006879">
    <property type="term" value="P:intracellular iron ion homeostasis"/>
    <property type="evidence" value="ECO:0007669"/>
    <property type="project" value="TreeGrafter"/>
</dbReference>
<dbReference type="Pfam" id="PF01794">
    <property type="entry name" value="Ferric_reduct"/>
    <property type="match status" value="1"/>
</dbReference>
<dbReference type="SUPFAM" id="SSF52343">
    <property type="entry name" value="Ferredoxin reductase-like, C-terminal NADP-linked domain"/>
    <property type="match status" value="1"/>
</dbReference>
<keyword evidence="9 11" id="KW-0472">Membrane</keyword>
<feature type="transmembrane region" description="Helical" evidence="11">
    <location>
        <begin position="51"/>
        <end position="72"/>
    </location>
</feature>
<feature type="compositionally biased region" description="Polar residues" evidence="10">
    <location>
        <begin position="583"/>
        <end position="598"/>
    </location>
</feature>
<keyword evidence="8" id="KW-0406">Ion transport</keyword>
<gene>
    <name evidence="12" type="ORF">A4X13_0g5976</name>
</gene>
<sequence length="673" mass="74761">MSALHKRHIQDFHNAAKLEPHWGYAARVIPCTNDPGSCAYLDVVYGSHDRGMIYVGIIWATIVLILAVWGVGRLIAPKVLRKAGPNESTLPSEEDSSIRRGPSALTRQVAAASATLRHYLLPDIGLRRIFGRVTRFQVLILAILVGYLIIWSFLGMTYQRWVTPVKKSPGLYNTRTTLGPFANRLGVLAFALTPFTILLCTRESVLSLITGVPYHHFNFLHRWSGHIIFVQSSVHTIGWCVVMMRLYNPQPATALEWIQEPYMIWGVVAMFFLVLLWVLSMPFSIRALGYEVFYRAHVILAIFYLGACWGHWEQLKVFIIPSLLLWVIDRGVRLLRTAMLHYKCLPGSLSQGRFGFSPAPAEITYFPDPTNGDIVRLDFQHPQQPWHIGQHFYLCFTDGSIWQSHPMTPLSLPVQNSAHLVKHSYVFRAKKGETKRIAMVAAEKCGKVDTSTSESAKPTTGVILTGPYGASIMTGVECDSNILCIAGGTGITFVLPVLLHLATTVAYDAKTTRKIELCWVVRQAKDVKWVEWELNVLRAHPLITVRTFATRDGSAIEGGDTEKNDVMESATGKDHTSSSSGSAQVSVDNLPKTTASSNTDHHRPDLTQLIHDFVGTTVSTGETTVFVSGPGEMVTETRGAVAACNSGRAVLKARDGDFLRSSVRFVDDNRLEF</sequence>
<dbReference type="GO" id="GO:0005886">
    <property type="term" value="C:plasma membrane"/>
    <property type="evidence" value="ECO:0007669"/>
    <property type="project" value="TreeGrafter"/>
</dbReference>
<dbReference type="Gene3D" id="3.40.50.80">
    <property type="entry name" value="Nucleotide-binding domain of ferredoxin-NADP reductase (FNR) module"/>
    <property type="match status" value="1"/>
</dbReference>
<evidence type="ECO:0000256" key="9">
    <source>
        <dbReference type="ARBA" id="ARBA00023136"/>
    </source>
</evidence>
<keyword evidence="4 11" id="KW-0812">Transmembrane</keyword>
<dbReference type="InterPro" id="IPR017927">
    <property type="entry name" value="FAD-bd_FR_type"/>
</dbReference>
<accession>A0A177TFC1</accession>
<keyword evidence="7" id="KW-0560">Oxidoreductase</keyword>
<dbReference type="InterPro" id="IPR039261">
    <property type="entry name" value="FNR_nucleotide-bd"/>
</dbReference>
<evidence type="ECO:0000256" key="11">
    <source>
        <dbReference type="SAM" id="Phobius"/>
    </source>
</evidence>
<comment type="similarity">
    <text evidence="2">Belongs to the ferric reductase (FRE) family.</text>
</comment>
<evidence type="ECO:0000313" key="13">
    <source>
        <dbReference type="Proteomes" id="UP000077521"/>
    </source>
</evidence>
<feature type="transmembrane region" description="Helical" evidence="11">
    <location>
        <begin position="262"/>
        <end position="280"/>
    </location>
</feature>
<evidence type="ECO:0000313" key="12">
    <source>
        <dbReference type="EMBL" id="KAE8245330.1"/>
    </source>
</evidence>
<evidence type="ECO:0000256" key="10">
    <source>
        <dbReference type="SAM" id="MobiDB-lite"/>
    </source>
</evidence>
<dbReference type="GO" id="GO:0015677">
    <property type="term" value="P:copper ion import"/>
    <property type="evidence" value="ECO:0007669"/>
    <property type="project" value="TreeGrafter"/>
</dbReference>
<feature type="transmembrane region" description="Helical" evidence="11">
    <location>
        <begin position="136"/>
        <end position="161"/>
    </location>
</feature>
<dbReference type="Pfam" id="PF08022">
    <property type="entry name" value="FAD_binding_8"/>
    <property type="match status" value="1"/>
</dbReference>
<organism evidence="12 13">
    <name type="scientific">Tilletia indica</name>
    <dbReference type="NCBI Taxonomy" id="43049"/>
    <lineage>
        <taxon>Eukaryota</taxon>
        <taxon>Fungi</taxon>
        <taxon>Dikarya</taxon>
        <taxon>Basidiomycota</taxon>
        <taxon>Ustilaginomycotina</taxon>
        <taxon>Exobasidiomycetes</taxon>
        <taxon>Tilletiales</taxon>
        <taxon>Tilletiaceae</taxon>
        <taxon>Tilletia</taxon>
    </lineage>
</organism>
<keyword evidence="3" id="KW-0813">Transport</keyword>
<reference evidence="12" key="2">
    <citation type="journal article" date="2019" name="IMA Fungus">
        <title>Genome sequencing and comparison of five Tilletia species to identify candidate genes for the detection of regulated species infecting wheat.</title>
        <authorList>
            <person name="Nguyen H.D.T."/>
            <person name="Sultana T."/>
            <person name="Kesanakurti P."/>
            <person name="Hambleton S."/>
        </authorList>
    </citation>
    <scope>NUCLEOTIDE SEQUENCE</scope>
    <source>
        <strain evidence="12">DAOMC 236416</strain>
    </source>
</reference>
<evidence type="ECO:0000256" key="7">
    <source>
        <dbReference type="ARBA" id="ARBA00023002"/>
    </source>
</evidence>